<evidence type="ECO:0000313" key="3">
    <source>
        <dbReference type="EMBL" id="MFC3763542.1"/>
    </source>
</evidence>
<organism evidence="3 4">
    <name type="scientific">Tenggerimyces flavus</name>
    <dbReference type="NCBI Taxonomy" id="1708749"/>
    <lineage>
        <taxon>Bacteria</taxon>
        <taxon>Bacillati</taxon>
        <taxon>Actinomycetota</taxon>
        <taxon>Actinomycetes</taxon>
        <taxon>Propionibacteriales</taxon>
        <taxon>Nocardioidaceae</taxon>
        <taxon>Tenggerimyces</taxon>
    </lineage>
</organism>
<keyword evidence="1" id="KW-0732">Signal</keyword>
<feature type="chain" id="PRO_5046280125" evidence="1">
    <location>
        <begin position="26"/>
        <end position="557"/>
    </location>
</feature>
<dbReference type="Pfam" id="PF18885">
    <property type="entry name" value="DUF5648"/>
    <property type="match status" value="1"/>
</dbReference>
<dbReference type="PANTHER" id="PTHR41244">
    <property type="entry name" value="RHAMNAN SYNTHESIS F"/>
    <property type="match status" value="1"/>
</dbReference>
<gene>
    <name evidence="3" type="ORF">ACFOUW_22070</name>
</gene>
<feature type="signal peptide" evidence="1">
    <location>
        <begin position="1"/>
        <end position="25"/>
    </location>
</feature>
<evidence type="ECO:0000259" key="2">
    <source>
        <dbReference type="Pfam" id="PF18885"/>
    </source>
</evidence>
<accession>A0ABV7YG05</accession>
<proteinExistence type="predicted"/>
<dbReference type="RefSeq" id="WP_205115590.1">
    <property type="nucleotide sequence ID" value="NZ_JAFBCM010000001.1"/>
</dbReference>
<dbReference type="Gene3D" id="3.20.20.80">
    <property type="entry name" value="Glycosidases"/>
    <property type="match status" value="1"/>
</dbReference>
<dbReference type="InterPro" id="IPR032719">
    <property type="entry name" value="WbsX"/>
</dbReference>
<comment type="caution">
    <text evidence="3">The sequence shown here is derived from an EMBL/GenBank/DDBJ whole genome shotgun (WGS) entry which is preliminary data.</text>
</comment>
<feature type="domain" description="DUF5648" evidence="2">
    <location>
        <begin position="85"/>
        <end position="150"/>
    </location>
</feature>
<dbReference type="InterPro" id="IPR043708">
    <property type="entry name" value="DUF5648"/>
</dbReference>
<keyword evidence="4" id="KW-1185">Reference proteome</keyword>
<evidence type="ECO:0000256" key="1">
    <source>
        <dbReference type="SAM" id="SignalP"/>
    </source>
</evidence>
<dbReference type="Pfam" id="PF14307">
    <property type="entry name" value="Glyco_tran_WbsX"/>
    <property type="match status" value="1"/>
</dbReference>
<reference evidence="4" key="1">
    <citation type="journal article" date="2019" name="Int. J. Syst. Evol. Microbiol.">
        <title>The Global Catalogue of Microorganisms (GCM) 10K type strain sequencing project: providing services to taxonomists for standard genome sequencing and annotation.</title>
        <authorList>
            <consortium name="The Broad Institute Genomics Platform"/>
            <consortium name="The Broad Institute Genome Sequencing Center for Infectious Disease"/>
            <person name="Wu L."/>
            <person name="Ma J."/>
        </authorList>
    </citation>
    <scope>NUCLEOTIDE SEQUENCE [LARGE SCALE GENOMIC DNA]</scope>
    <source>
        <strain evidence="4">CGMCC 4.7241</strain>
    </source>
</reference>
<sequence length="557" mass="61865">MRLMRLGIAVLALTAFIAPAVPAQADVPRLTPAQTEAKVTDPVPLVELRTADNGWFWTLSSSEAAAADSKYGMTPVRSKLGYLRRQPFTGSQPLFRMRLKARSAYLLTPSTSERDALVASGKYLNEGVIGHLWATQATGTAALWRMSNGVEWRVVPEGQRADFAARGYRTDGRLGFAPTTYNRAGAIYFANWDAKGNQSLLDNAERVYGRRDWWAGLRDFAGVGVEKRPWHWANEDWSDLEPSIGYYDDSQTATLEKQIKQAAGAGLDHFAFYWYWNPANGGNENYVEGLKSFLRAANRASMDFTIMPCIHPWKDGPVGLQLPAEQIDRAAQVIVDSYLSQPNFLRANDGRKVLTVCDTRGIGAGTAQGSDVPSVRRFNDAIRAKARAKFGEEILITHNADLGIETAAAGFEGRQCQGQWSPSRSYQTYVDNQRAFFASRPGVLMRCITSNFDERPRIGIQIPDPNPPTQANLEKSFRWYPDHTIDRFRALIANVQADMDASTRPALVDNFVLVYAWNEWHEGGYVEPNKRDGCLYLNAVRSGFQLTNGAGCVGNPS</sequence>
<dbReference type="PANTHER" id="PTHR41244:SF1">
    <property type="entry name" value="GLYCOSYLTRANSFERASE"/>
    <property type="match status" value="1"/>
</dbReference>
<evidence type="ECO:0000313" key="4">
    <source>
        <dbReference type="Proteomes" id="UP001595699"/>
    </source>
</evidence>
<dbReference type="EMBL" id="JBHRZH010000019">
    <property type="protein sequence ID" value="MFC3763542.1"/>
    <property type="molecule type" value="Genomic_DNA"/>
</dbReference>
<dbReference type="Proteomes" id="UP001595699">
    <property type="component" value="Unassembled WGS sequence"/>
</dbReference>
<name>A0ABV7YG05_9ACTN</name>
<protein>
    <submittedName>
        <fullName evidence="3">Glycoside hydrolase family 99-like domain-containing protein</fullName>
    </submittedName>
</protein>